<feature type="compositionally biased region" description="Gly residues" evidence="8">
    <location>
        <begin position="107"/>
        <end position="117"/>
    </location>
</feature>
<sequence>MQSEDIELPDIASEYSDSDDEDKSKDFIRPAWAESPELRHALQQQSTRDPDELFGPIKPVNMEELFKARPGKFRARSSSANWISTGDRLTRTEEIEYARRMGFRPIGTGGRTGGSTSTGGASRSSQA</sequence>
<keyword evidence="5" id="KW-0159">Chromosome partition</keyword>
<dbReference type="GO" id="GO:0005634">
    <property type="term" value="C:nucleus"/>
    <property type="evidence" value="ECO:0007669"/>
    <property type="project" value="UniProtKB-SubCell"/>
</dbReference>
<reference evidence="10 11" key="1">
    <citation type="submission" date="2017-03" db="EMBL/GenBank/DDBJ databases">
        <title>Widespread Adenine N6-methylation of Active Genes in Fungi.</title>
        <authorList>
            <consortium name="DOE Joint Genome Institute"/>
            <person name="Mondo S.J."/>
            <person name="Dannebaum R.O."/>
            <person name="Kuo R.C."/>
            <person name="Louie K.B."/>
            <person name="Bewick A.J."/>
            <person name="Labutti K."/>
            <person name="Haridas S."/>
            <person name="Kuo A."/>
            <person name="Salamov A."/>
            <person name="Ahrendt S.R."/>
            <person name="Lau R."/>
            <person name="Bowen B.P."/>
            <person name="Lipzen A."/>
            <person name="Sullivan W."/>
            <person name="Andreopoulos W.B."/>
            <person name="Clum A."/>
            <person name="Lindquist E."/>
            <person name="Daum C."/>
            <person name="Northen T.R."/>
            <person name="Ramamoorthy G."/>
            <person name="Schmitz R.J."/>
            <person name="Gryganskyi A."/>
            <person name="Culley D."/>
            <person name="Magnuson J."/>
            <person name="James T.Y."/>
            <person name="O'Malley M.A."/>
            <person name="Stajich J.E."/>
            <person name="Spatafora J.W."/>
            <person name="Visel A."/>
            <person name="Grigoriev I.V."/>
        </authorList>
    </citation>
    <scope>NUCLEOTIDE SEQUENCE [LARGE SCALE GENOMIC DNA]</scope>
    <source>
        <strain evidence="10 11">NRRL Y-17943</strain>
    </source>
</reference>
<evidence type="ECO:0000256" key="5">
    <source>
        <dbReference type="ARBA" id="ARBA00022829"/>
    </source>
</evidence>
<dbReference type="STRING" id="4999.A0A1Y1UI18"/>
<comment type="subcellular location">
    <subcellularLocation>
        <location evidence="2">Cytoplasm</location>
        <location evidence="2">Cytoskeleton</location>
        <location evidence="2">Spindle</location>
    </subcellularLocation>
    <subcellularLocation>
        <location evidence="1">Nucleus</location>
    </subcellularLocation>
</comment>
<feature type="compositionally biased region" description="Low complexity" evidence="8">
    <location>
        <begin position="118"/>
        <end position="127"/>
    </location>
</feature>
<evidence type="ECO:0000256" key="4">
    <source>
        <dbReference type="ARBA" id="ARBA00022490"/>
    </source>
</evidence>
<dbReference type="GO" id="GO:0007059">
    <property type="term" value="P:chromosome segregation"/>
    <property type="evidence" value="ECO:0007669"/>
    <property type="project" value="UniProtKB-KW"/>
</dbReference>
<dbReference type="AlphaFoldDB" id="A0A1Y1UI18"/>
<evidence type="ECO:0000256" key="3">
    <source>
        <dbReference type="ARBA" id="ARBA00010042"/>
    </source>
</evidence>
<protein>
    <submittedName>
        <fullName evidence="10">Inner centromere protein</fullName>
    </submittedName>
</protein>
<feature type="region of interest" description="Disordered" evidence="8">
    <location>
        <begin position="100"/>
        <end position="127"/>
    </location>
</feature>
<dbReference type="RefSeq" id="XP_021871174.1">
    <property type="nucleotide sequence ID" value="XM_022013408.1"/>
</dbReference>
<evidence type="ECO:0000259" key="9">
    <source>
        <dbReference type="Pfam" id="PF03941"/>
    </source>
</evidence>
<comment type="caution">
    <text evidence="10">The sequence shown here is derived from an EMBL/GenBank/DDBJ whole genome shotgun (WGS) entry which is preliminary data.</text>
</comment>
<keyword evidence="7" id="KW-0539">Nucleus</keyword>
<dbReference type="GO" id="GO:0005819">
    <property type="term" value="C:spindle"/>
    <property type="evidence" value="ECO:0007669"/>
    <property type="project" value="UniProtKB-SubCell"/>
</dbReference>
<keyword evidence="6" id="KW-0206">Cytoskeleton</keyword>
<evidence type="ECO:0000256" key="7">
    <source>
        <dbReference type="ARBA" id="ARBA00023242"/>
    </source>
</evidence>
<organism evidence="10 11">
    <name type="scientific">Kockovaella imperatae</name>
    <dbReference type="NCBI Taxonomy" id="4999"/>
    <lineage>
        <taxon>Eukaryota</taxon>
        <taxon>Fungi</taxon>
        <taxon>Dikarya</taxon>
        <taxon>Basidiomycota</taxon>
        <taxon>Agaricomycotina</taxon>
        <taxon>Tremellomycetes</taxon>
        <taxon>Tremellales</taxon>
        <taxon>Cuniculitremaceae</taxon>
        <taxon>Kockovaella</taxon>
    </lineage>
</organism>
<dbReference type="GeneID" id="33555216"/>
<comment type="similarity">
    <text evidence="3">Belongs to the INCENP family.</text>
</comment>
<evidence type="ECO:0000256" key="2">
    <source>
        <dbReference type="ARBA" id="ARBA00004186"/>
    </source>
</evidence>
<dbReference type="InParanoid" id="A0A1Y1UI18"/>
<dbReference type="InterPro" id="IPR005635">
    <property type="entry name" value="Inner_centromere_prot_ARK-bd"/>
</dbReference>
<evidence type="ECO:0000313" key="11">
    <source>
        <dbReference type="Proteomes" id="UP000193218"/>
    </source>
</evidence>
<gene>
    <name evidence="10" type="ORF">BD324DRAFT_579789</name>
</gene>
<name>A0A1Y1UI18_9TREE</name>
<dbReference type="Gene3D" id="6.10.250.2990">
    <property type="match status" value="1"/>
</dbReference>
<dbReference type="PANTHER" id="PTHR13142">
    <property type="entry name" value="INNER CENTROMERE PROTEIN"/>
    <property type="match status" value="1"/>
</dbReference>
<feature type="region of interest" description="Disordered" evidence="8">
    <location>
        <begin position="1"/>
        <end position="56"/>
    </location>
</feature>
<accession>A0A1Y1UI18</accession>
<dbReference type="PANTHER" id="PTHR13142:SF1">
    <property type="entry name" value="INNER CENTROMERE PROTEIN"/>
    <property type="match status" value="1"/>
</dbReference>
<keyword evidence="11" id="KW-1185">Reference proteome</keyword>
<evidence type="ECO:0000256" key="1">
    <source>
        <dbReference type="ARBA" id="ARBA00004123"/>
    </source>
</evidence>
<dbReference type="Pfam" id="PF03941">
    <property type="entry name" value="INCENP_ARK-bind"/>
    <property type="match status" value="1"/>
</dbReference>
<dbReference type="EMBL" id="NBSH01000006">
    <property type="protein sequence ID" value="ORX37136.1"/>
    <property type="molecule type" value="Genomic_DNA"/>
</dbReference>
<dbReference type="OrthoDB" id="6123at2759"/>
<evidence type="ECO:0000256" key="6">
    <source>
        <dbReference type="ARBA" id="ARBA00023212"/>
    </source>
</evidence>
<evidence type="ECO:0000313" key="10">
    <source>
        <dbReference type="EMBL" id="ORX37136.1"/>
    </source>
</evidence>
<evidence type="ECO:0000256" key="8">
    <source>
        <dbReference type="SAM" id="MobiDB-lite"/>
    </source>
</evidence>
<feature type="domain" description="Inner centromere protein ARK-binding" evidence="9">
    <location>
        <begin position="10"/>
        <end position="66"/>
    </location>
</feature>
<dbReference type="Proteomes" id="UP000193218">
    <property type="component" value="Unassembled WGS sequence"/>
</dbReference>
<keyword evidence="4" id="KW-0963">Cytoplasm</keyword>
<proteinExistence type="inferred from homology"/>